<proteinExistence type="predicted"/>
<dbReference type="VEuPathDB" id="FungiDB:F4678DRAFT_306252"/>
<dbReference type="InterPro" id="IPR052353">
    <property type="entry name" value="Benzoxazolinone_Detox_Enz"/>
</dbReference>
<feature type="domain" description="FAD-binding FR-type" evidence="2">
    <location>
        <begin position="231"/>
        <end position="332"/>
    </location>
</feature>
<dbReference type="InterPro" id="IPR005302">
    <property type="entry name" value="MoCF_Sase_C"/>
</dbReference>
<dbReference type="AlphaFoldDB" id="A0A9W8TH72"/>
<name>A0A9W8TH72_9PEZI</name>
<dbReference type="PROSITE" id="PS51340">
    <property type="entry name" value="MOSC"/>
    <property type="match status" value="1"/>
</dbReference>
<reference evidence="3" key="1">
    <citation type="submission" date="2022-07" db="EMBL/GenBank/DDBJ databases">
        <title>Genome Sequence of Xylaria arbuscula.</title>
        <authorList>
            <person name="Buettner E."/>
        </authorList>
    </citation>
    <scope>NUCLEOTIDE SEQUENCE</scope>
    <source>
        <strain evidence="3">VT107</strain>
    </source>
</reference>
<dbReference type="SUPFAM" id="SSF50800">
    <property type="entry name" value="PK beta-barrel domain-like"/>
    <property type="match status" value="1"/>
</dbReference>
<dbReference type="InterPro" id="IPR039261">
    <property type="entry name" value="FNR_nucleotide-bd"/>
</dbReference>
<dbReference type="Gene3D" id="2.40.30.10">
    <property type="entry name" value="Translation factors"/>
    <property type="match status" value="1"/>
</dbReference>
<comment type="caution">
    <text evidence="3">The sequence shown here is derived from an EMBL/GenBank/DDBJ whole genome shotgun (WGS) entry which is preliminary data.</text>
</comment>
<dbReference type="GO" id="GO:0016491">
    <property type="term" value="F:oxidoreductase activity"/>
    <property type="evidence" value="ECO:0007669"/>
    <property type="project" value="InterPro"/>
</dbReference>
<dbReference type="SUPFAM" id="SSF63380">
    <property type="entry name" value="Riboflavin synthase domain-like"/>
    <property type="match status" value="1"/>
</dbReference>
<dbReference type="GO" id="GO:0030151">
    <property type="term" value="F:molybdenum ion binding"/>
    <property type="evidence" value="ECO:0007669"/>
    <property type="project" value="InterPro"/>
</dbReference>
<dbReference type="PANTHER" id="PTHR30212">
    <property type="entry name" value="PROTEIN YIIM"/>
    <property type="match status" value="1"/>
</dbReference>
<accession>A0A9W8TH72</accession>
<keyword evidence="4" id="KW-1185">Reference proteome</keyword>
<protein>
    <recommendedName>
        <fullName evidence="5">MOSC domain-containing protein</fullName>
    </recommendedName>
</protein>
<evidence type="ECO:0000313" key="3">
    <source>
        <dbReference type="EMBL" id="KAJ3552056.1"/>
    </source>
</evidence>
<dbReference type="PROSITE" id="PS51384">
    <property type="entry name" value="FAD_FR"/>
    <property type="match status" value="1"/>
</dbReference>
<feature type="domain" description="MOSC" evidence="1">
    <location>
        <begin position="31"/>
        <end position="168"/>
    </location>
</feature>
<evidence type="ECO:0000259" key="1">
    <source>
        <dbReference type="PROSITE" id="PS51340"/>
    </source>
</evidence>
<dbReference type="PANTHER" id="PTHR30212:SF2">
    <property type="entry name" value="PROTEIN YIIM"/>
    <property type="match status" value="1"/>
</dbReference>
<dbReference type="Proteomes" id="UP001148614">
    <property type="component" value="Unassembled WGS sequence"/>
</dbReference>
<dbReference type="InterPro" id="IPR017938">
    <property type="entry name" value="Riboflavin_synthase-like_b-brl"/>
</dbReference>
<dbReference type="PRINTS" id="PR00409">
    <property type="entry name" value="PHDIOXRDTASE"/>
</dbReference>
<dbReference type="SUPFAM" id="SSF52343">
    <property type="entry name" value="Ferredoxin reductase-like, C-terminal NADP-linked domain"/>
    <property type="match status" value="1"/>
</dbReference>
<dbReference type="Pfam" id="PF03473">
    <property type="entry name" value="MOSC"/>
    <property type="match status" value="1"/>
</dbReference>
<dbReference type="Gene3D" id="2.40.33.20">
    <property type="entry name" value="PK beta-barrel domain-like"/>
    <property type="match status" value="1"/>
</dbReference>
<evidence type="ECO:0000259" key="2">
    <source>
        <dbReference type="PROSITE" id="PS51384"/>
    </source>
</evidence>
<evidence type="ECO:0008006" key="5">
    <source>
        <dbReference type="Google" id="ProtNLM"/>
    </source>
</evidence>
<dbReference type="GO" id="GO:0030170">
    <property type="term" value="F:pyridoxal phosphate binding"/>
    <property type="evidence" value="ECO:0007669"/>
    <property type="project" value="InterPro"/>
</dbReference>
<dbReference type="InterPro" id="IPR017927">
    <property type="entry name" value="FAD-bd_FR_type"/>
</dbReference>
<evidence type="ECO:0000313" key="4">
    <source>
        <dbReference type="Proteomes" id="UP001148614"/>
    </source>
</evidence>
<organism evidence="3 4">
    <name type="scientific">Xylaria arbuscula</name>
    <dbReference type="NCBI Taxonomy" id="114810"/>
    <lineage>
        <taxon>Eukaryota</taxon>
        <taxon>Fungi</taxon>
        <taxon>Dikarya</taxon>
        <taxon>Ascomycota</taxon>
        <taxon>Pezizomycotina</taxon>
        <taxon>Sordariomycetes</taxon>
        <taxon>Xylariomycetidae</taxon>
        <taxon>Xylariales</taxon>
        <taxon>Xylariaceae</taxon>
        <taxon>Xylaria</taxon>
    </lineage>
</organism>
<gene>
    <name evidence="3" type="ORF">NPX13_g11208</name>
</gene>
<sequence>MEVVAVSRGKPRFIDVGGIKLYTAIVRDPLTSSLDYIEINDSGIVNNQPAVHDGQVYVCFAEHYDYWCNELGVDRASWDWCRWGENLTVRFKDQVRLEDEIHIGDIWNVGKTVRLQVCGARIPCMKLSWRLGQKDSWLPALSESGRVGAYFQVLTGGKVYPGDQISYESFSGDPLSVANVTRLAFDNSLKTRDTINLLLNHKMLMKMNKWLLQRKATTMDDKQREGRNAWKKFRVFRVSRIVDEGGDTKSFYLEAVDGRPLASYLPGQFLTVRLPDGPTRNWTISDWHPQDDPPYYRISIRRSGVASTWMHDNCRVNTTLAVRSPAGRFYLDRNALLRQVYISAGIGITPILAMMKAHDVHPNLEATPAVWIHVAIHQGRLLHKA</sequence>
<dbReference type="InterPro" id="IPR011037">
    <property type="entry name" value="Pyrv_Knase-like_insert_dom_sf"/>
</dbReference>
<dbReference type="EMBL" id="JANPWZ010003576">
    <property type="protein sequence ID" value="KAJ3552056.1"/>
    <property type="molecule type" value="Genomic_DNA"/>
</dbReference>